<evidence type="ECO:0000256" key="1">
    <source>
        <dbReference type="ARBA" id="ARBA00004418"/>
    </source>
</evidence>
<dbReference type="InterPro" id="IPR006059">
    <property type="entry name" value="SBP"/>
</dbReference>
<feature type="signal peptide" evidence="4">
    <location>
        <begin position="1"/>
        <end position="26"/>
    </location>
</feature>
<dbReference type="PROSITE" id="PS51318">
    <property type="entry name" value="TAT"/>
    <property type="match status" value="1"/>
</dbReference>
<reference evidence="5" key="1">
    <citation type="journal article" date="2014" name="Int. J. Syst. Evol. Microbiol.">
        <title>Complete genome sequence of Corynebacterium casei LMG S-19264T (=DSM 44701T), isolated from a smear-ripened cheese.</title>
        <authorList>
            <consortium name="US DOE Joint Genome Institute (JGI-PGF)"/>
            <person name="Walter F."/>
            <person name="Albersmeier A."/>
            <person name="Kalinowski J."/>
            <person name="Ruckert C."/>
        </authorList>
    </citation>
    <scope>NUCLEOTIDE SEQUENCE</scope>
    <source>
        <strain evidence="5">CGMCC 1.3617</strain>
    </source>
</reference>
<name>A0A917L3T3_9PROT</name>
<comment type="similarity">
    <text evidence="2">Belongs to the bacterial solute-binding protein 1 family.</text>
</comment>
<dbReference type="InterPro" id="IPR050490">
    <property type="entry name" value="Bact_solute-bd_prot1"/>
</dbReference>
<dbReference type="InterPro" id="IPR006311">
    <property type="entry name" value="TAT_signal"/>
</dbReference>
<proteinExistence type="inferred from homology"/>
<comment type="caution">
    <text evidence="5">The sequence shown here is derived from an EMBL/GenBank/DDBJ whole genome shotgun (WGS) entry which is preliminary data.</text>
</comment>
<dbReference type="RefSeq" id="WP_188972992.1">
    <property type="nucleotide sequence ID" value="NZ_BMKW01000019.1"/>
</dbReference>
<dbReference type="AlphaFoldDB" id="A0A917L3T3"/>
<sequence>MGTEIRRRGLLAASACLVAAPSLARAQAVRPRITVISQWSAGSDGAAITKLGEAFTAAGGTWEHNPVPGFTTEMMNKLRADILGGNPPAASQLKGPEIAAWSRIAPTVDLTAAVAEAGYEQVVAPDLARLHKPQGRWIALPLQIYRTNTLFASKKAMEKVGATALPKTWAEYNALAAKMKEAGITPVANGGQRPDDGQKFETALVGIDPATYRRAIMELDDRALRGPAVLAAFRQLRMMSEWMDPAASGQHYSTFLPRFIRGEMGLLIQGGWAQGVIRHAGFSDDDYLIGQAPVDNGTPAFLLNADAFIFWRRREPDFQAGQMLMARLVMSKEVQQTYSQTTGSIPVRTDMNLSGAGWSAGQRETAASLAASVRVNQSLLSLAHNMAQPNAMTAAMIDVLTEFVHNKSVRPEQAVTRLADAVEAAR</sequence>
<keyword evidence="4" id="KW-0732">Signal</keyword>
<evidence type="ECO:0000256" key="2">
    <source>
        <dbReference type="ARBA" id="ARBA00008520"/>
    </source>
</evidence>
<dbReference type="GO" id="GO:0042597">
    <property type="term" value="C:periplasmic space"/>
    <property type="evidence" value="ECO:0007669"/>
    <property type="project" value="UniProtKB-SubCell"/>
</dbReference>
<dbReference type="Proteomes" id="UP000661507">
    <property type="component" value="Unassembled WGS sequence"/>
</dbReference>
<dbReference type="EMBL" id="BMKW01000019">
    <property type="protein sequence ID" value="GGJ40694.1"/>
    <property type="molecule type" value="Genomic_DNA"/>
</dbReference>
<keyword evidence="3" id="KW-0813">Transport</keyword>
<evidence type="ECO:0000313" key="5">
    <source>
        <dbReference type="EMBL" id="GGJ40694.1"/>
    </source>
</evidence>
<dbReference type="SUPFAM" id="SSF53850">
    <property type="entry name" value="Periplasmic binding protein-like II"/>
    <property type="match status" value="1"/>
</dbReference>
<comment type="subcellular location">
    <subcellularLocation>
        <location evidence="1">Periplasm</location>
    </subcellularLocation>
</comment>
<dbReference type="PANTHER" id="PTHR43649:SF29">
    <property type="entry name" value="OSMOPROTECTIVE COMPOUNDS-BINDING PROTEIN GGTB"/>
    <property type="match status" value="1"/>
</dbReference>
<keyword evidence="6" id="KW-1185">Reference proteome</keyword>
<evidence type="ECO:0000256" key="4">
    <source>
        <dbReference type="SAM" id="SignalP"/>
    </source>
</evidence>
<evidence type="ECO:0000313" key="6">
    <source>
        <dbReference type="Proteomes" id="UP000661507"/>
    </source>
</evidence>
<dbReference type="PANTHER" id="PTHR43649">
    <property type="entry name" value="ARABINOSE-BINDING PROTEIN-RELATED"/>
    <property type="match status" value="1"/>
</dbReference>
<gene>
    <name evidence="5" type="ORF">GCM10011320_55480</name>
</gene>
<accession>A0A917L3T3</accession>
<dbReference type="Gene3D" id="3.40.190.10">
    <property type="entry name" value="Periplasmic binding protein-like II"/>
    <property type="match status" value="2"/>
</dbReference>
<feature type="chain" id="PRO_5036701058" evidence="4">
    <location>
        <begin position="27"/>
        <end position="426"/>
    </location>
</feature>
<organism evidence="5 6">
    <name type="scientific">Neoroseomonas lacus</name>
    <dbReference type="NCBI Taxonomy" id="287609"/>
    <lineage>
        <taxon>Bacteria</taxon>
        <taxon>Pseudomonadati</taxon>
        <taxon>Pseudomonadota</taxon>
        <taxon>Alphaproteobacteria</taxon>
        <taxon>Acetobacterales</taxon>
        <taxon>Acetobacteraceae</taxon>
        <taxon>Neoroseomonas</taxon>
    </lineage>
</organism>
<reference evidence="5" key="2">
    <citation type="submission" date="2020-09" db="EMBL/GenBank/DDBJ databases">
        <authorList>
            <person name="Sun Q."/>
            <person name="Zhou Y."/>
        </authorList>
    </citation>
    <scope>NUCLEOTIDE SEQUENCE</scope>
    <source>
        <strain evidence="5">CGMCC 1.3617</strain>
    </source>
</reference>
<protein>
    <submittedName>
        <fullName evidence="5">ABC transporter substrate-binding protein</fullName>
    </submittedName>
</protein>
<dbReference type="Pfam" id="PF13416">
    <property type="entry name" value="SBP_bac_8"/>
    <property type="match status" value="1"/>
</dbReference>
<evidence type="ECO:0000256" key="3">
    <source>
        <dbReference type="ARBA" id="ARBA00022448"/>
    </source>
</evidence>